<feature type="domain" description="SIS" evidence="5">
    <location>
        <begin position="106"/>
        <end position="247"/>
    </location>
</feature>
<protein>
    <submittedName>
        <fullName evidence="6">RpiR family transcriptional regulator</fullName>
    </submittedName>
</protein>
<dbReference type="PROSITE" id="PS51071">
    <property type="entry name" value="HTH_RPIR"/>
    <property type="match status" value="1"/>
</dbReference>
<dbReference type="GO" id="GO:0003700">
    <property type="term" value="F:DNA-binding transcription factor activity"/>
    <property type="evidence" value="ECO:0007669"/>
    <property type="project" value="InterPro"/>
</dbReference>
<dbReference type="GO" id="GO:0097367">
    <property type="term" value="F:carbohydrate derivative binding"/>
    <property type="evidence" value="ECO:0007669"/>
    <property type="project" value="InterPro"/>
</dbReference>
<dbReference type="InterPro" id="IPR046348">
    <property type="entry name" value="SIS_dom_sf"/>
</dbReference>
<dbReference type="CDD" id="cd05013">
    <property type="entry name" value="SIS_RpiR"/>
    <property type="match status" value="1"/>
</dbReference>
<dbReference type="SUPFAM" id="SSF46689">
    <property type="entry name" value="Homeodomain-like"/>
    <property type="match status" value="1"/>
</dbReference>
<sequence>MLFLEKTPVLSPLDYDIYNYIVDHMDKVVYMRIRELAENTHTSVATIQRFCTKFECEGFSEFRIRLRLFLNEEKKQSETIMIDTSSHVNFLSRVNEQQFQDKIKEAISIIMNKELILFLGVGSSNVMAEYGALYFSSVFQMALRIEDPITNPRNYLSKQLLENSCVIALSVSGETKEIIHYLSSYSFKDTPIISITNTANSTIAKLSSVNIPYYVSEERLWEQDITSQLPPLFIIEYLAKSLHNMKK</sequence>
<dbReference type="Pfam" id="PF01418">
    <property type="entry name" value="HTH_6"/>
    <property type="match status" value="1"/>
</dbReference>
<dbReference type="SUPFAM" id="SSF53697">
    <property type="entry name" value="SIS domain"/>
    <property type="match status" value="1"/>
</dbReference>
<proteinExistence type="predicted"/>
<keyword evidence="3" id="KW-0804">Transcription</keyword>
<dbReference type="Proteomes" id="UP000094068">
    <property type="component" value="Unassembled WGS sequence"/>
</dbReference>
<evidence type="ECO:0000259" key="5">
    <source>
        <dbReference type="PROSITE" id="PS51464"/>
    </source>
</evidence>
<feature type="domain" description="HTH rpiR-type" evidence="4">
    <location>
        <begin position="1"/>
        <end position="73"/>
    </location>
</feature>
<dbReference type="OrthoDB" id="1648815at2"/>
<dbReference type="InterPro" id="IPR001347">
    <property type="entry name" value="SIS_dom"/>
</dbReference>
<gene>
    <name evidence="6" type="ORF">BCR21_04745</name>
</gene>
<organism evidence="6 7">
    <name type="scientific">Enterococcus ureasiticus</name>
    <dbReference type="NCBI Taxonomy" id="903984"/>
    <lineage>
        <taxon>Bacteria</taxon>
        <taxon>Bacillati</taxon>
        <taxon>Bacillota</taxon>
        <taxon>Bacilli</taxon>
        <taxon>Lactobacillales</taxon>
        <taxon>Enterococcaceae</taxon>
        <taxon>Enterococcus</taxon>
    </lineage>
</organism>
<evidence type="ECO:0000256" key="2">
    <source>
        <dbReference type="ARBA" id="ARBA00023125"/>
    </source>
</evidence>
<reference evidence="7" key="1">
    <citation type="submission" date="2016-09" db="EMBL/GenBank/DDBJ databases">
        <authorList>
            <person name="Gulvik C.A."/>
        </authorList>
    </citation>
    <scope>NUCLEOTIDE SEQUENCE [LARGE SCALE GENOMIC DNA]</scope>
    <source>
        <strain evidence="7">DSM 23328</strain>
    </source>
</reference>
<dbReference type="Pfam" id="PF01380">
    <property type="entry name" value="SIS"/>
    <property type="match status" value="1"/>
</dbReference>
<name>A0A1E5GNQ9_9ENTE</name>
<dbReference type="PROSITE" id="PS51464">
    <property type="entry name" value="SIS"/>
    <property type="match status" value="1"/>
</dbReference>
<evidence type="ECO:0000256" key="1">
    <source>
        <dbReference type="ARBA" id="ARBA00023015"/>
    </source>
</evidence>
<dbReference type="PANTHER" id="PTHR30514:SF1">
    <property type="entry name" value="HTH-TYPE TRANSCRIPTIONAL REGULATOR HEXR-RELATED"/>
    <property type="match status" value="1"/>
</dbReference>
<evidence type="ECO:0000313" key="7">
    <source>
        <dbReference type="Proteomes" id="UP000094068"/>
    </source>
</evidence>
<keyword evidence="7" id="KW-1185">Reference proteome</keyword>
<dbReference type="InterPro" id="IPR035472">
    <property type="entry name" value="RpiR-like_SIS"/>
</dbReference>
<dbReference type="Gene3D" id="1.10.10.10">
    <property type="entry name" value="Winged helix-like DNA-binding domain superfamily/Winged helix DNA-binding domain"/>
    <property type="match status" value="1"/>
</dbReference>
<dbReference type="InterPro" id="IPR036388">
    <property type="entry name" value="WH-like_DNA-bd_sf"/>
</dbReference>
<keyword evidence="2" id="KW-0238">DNA-binding</keyword>
<dbReference type="STRING" id="903984.BCR21_04745"/>
<dbReference type="Gene3D" id="3.40.50.10490">
    <property type="entry name" value="Glucose-6-phosphate isomerase like protein, domain 1"/>
    <property type="match status" value="1"/>
</dbReference>
<accession>A0A1E5GNQ9</accession>
<keyword evidence="1" id="KW-0805">Transcription regulation</keyword>
<evidence type="ECO:0000313" key="6">
    <source>
        <dbReference type="EMBL" id="OEG14301.1"/>
    </source>
</evidence>
<evidence type="ECO:0000259" key="4">
    <source>
        <dbReference type="PROSITE" id="PS51071"/>
    </source>
</evidence>
<dbReference type="InterPro" id="IPR009057">
    <property type="entry name" value="Homeodomain-like_sf"/>
</dbReference>
<dbReference type="InterPro" id="IPR047640">
    <property type="entry name" value="RpiR-like"/>
</dbReference>
<dbReference type="GO" id="GO:1901135">
    <property type="term" value="P:carbohydrate derivative metabolic process"/>
    <property type="evidence" value="ECO:0007669"/>
    <property type="project" value="InterPro"/>
</dbReference>
<comment type="caution">
    <text evidence="6">The sequence shown here is derived from an EMBL/GenBank/DDBJ whole genome shotgun (WGS) entry which is preliminary data.</text>
</comment>
<dbReference type="GO" id="GO:0003677">
    <property type="term" value="F:DNA binding"/>
    <property type="evidence" value="ECO:0007669"/>
    <property type="project" value="UniProtKB-KW"/>
</dbReference>
<dbReference type="InterPro" id="IPR000281">
    <property type="entry name" value="HTH_RpiR"/>
</dbReference>
<dbReference type="RefSeq" id="WP_069645340.1">
    <property type="nucleotide sequence ID" value="NZ_MIJZ01000001.1"/>
</dbReference>
<dbReference type="PANTHER" id="PTHR30514">
    <property type="entry name" value="GLUCOKINASE"/>
    <property type="match status" value="1"/>
</dbReference>
<dbReference type="AlphaFoldDB" id="A0A1E5GNQ9"/>
<evidence type="ECO:0000256" key="3">
    <source>
        <dbReference type="ARBA" id="ARBA00023163"/>
    </source>
</evidence>
<dbReference type="EMBL" id="MIJZ01000001">
    <property type="protein sequence ID" value="OEG14301.1"/>
    <property type="molecule type" value="Genomic_DNA"/>
</dbReference>